<keyword evidence="2" id="KW-1185">Reference proteome</keyword>
<proteinExistence type="predicted"/>
<evidence type="ECO:0000313" key="2">
    <source>
        <dbReference type="Proteomes" id="UP000091857"/>
    </source>
</evidence>
<reference evidence="2" key="1">
    <citation type="journal article" date="2016" name="Nat. Biotechnol.">
        <title>Sequencing wild and cultivated cassava and related species reveals extensive interspecific hybridization and genetic diversity.</title>
        <authorList>
            <person name="Bredeson J.V."/>
            <person name="Lyons J.B."/>
            <person name="Prochnik S.E."/>
            <person name="Wu G.A."/>
            <person name="Ha C.M."/>
            <person name="Edsinger-Gonzales E."/>
            <person name="Grimwood J."/>
            <person name="Schmutz J."/>
            <person name="Rabbi I.Y."/>
            <person name="Egesi C."/>
            <person name="Nauluvula P."/>
            <person name="Lebot V."/>
            <person name="Ndunguru J."/>
            <person name="Mkamilo G."/>
            <person name="Bart R.S."/>
            <person name="Setter T.L."/>
            <person name="Gleadow R.M."/>
            <person name="Kulakow P."/>
            <person name="Ferguson M.E."/>
            <person name="Rounsley S."/>
            <person name="Rokhsar D.S."/>
        </authorList>
    </citation>
    <scope>NUCLEOTIDE SEQUENCE [LARGE SCALE GENOMIC DNA]</scope>
    <source>
        <strain evidence="2">cv. AM560-2</strain>
    </source>
</reference>
<protein>
    <submittedName>
        <fullName evidence="1">Uncharacterized protein</fullName>
    </submittedName>
</protein>
<organism evidence="1 2">
    <name type="scientific">Manihot esculenta</name>
    <name type="common">Cassava</name>
    <name type="synonym">Jatropha manihot</name>
    <dbReference type="NCBI Taxonomy" id="3983"/>
    <lineage>
        <taxon>Eukaryota</taxon>
        <taxon>Viridiplantae</taxon>
        <taxon>Streptophyta</taxon>
        <taxon>Embryophyta</taxon>
        <taxon>Tracheophyta</taxon>
        <taxon>Spermatophyta</taxon>
        <taxon>Magnoliopsida</taxon>
        <taxon>eudicotyledons</taxon>
        <taxon>Gunneridae</taxon>
        <taxon>Pentapetalae</taxon>
        <taxon>rosids</taxon>
        <taxon>fabids</taxon>
        <taxon>Malpighiales</taxon>
        <taxon>Euphorbiaceae</taxon>
        <taxon>Crotonoideae</taxon>
        <taxon>Manihoteae</taxon>
        <taxon>Manihot</taxon>
    </lineage>
</organism>
<accession>A0ACB7GJ74</accession>
<dbReference type="EMBL" id="CM004400">
    <property type="protein sequence ID" value="KAG8639713.1"/>
    <property type="molecule type" value="Genomic_DNA"/>
</dbReference>
<name>A0ACB7GJ74_MANES</name>
<gene>
    <name evidence="1" type="ORF">MANES_14G162716v8</name>
</gene>
<dbReference type="Proteomes" id="UP000091857">
    <property type="component" value="Chromosome 14"/>
</dbReference>
<evidence type="ECO:0000313" key="1">
    <source>
        <dbReference type="EMBL" id="KAG8639713.1"/>
    </source>
</evidence>
<sequence length="102" mass="10529">MSSKFFAYIPLAFFSLQVALSATPPLESNLSSSSSPQLPIGSLLLSAASPSPDMDLPPPTNSPMASPPVLPPSDLLGLGASPTSTHSPEKSRVPMLGFYGTE</sequence>
<comment type="caution">
    <text evidence="1">The sequence shown here is derived from an EMBL/GenBank/DDBJ whole genome shotgun (WGS) entry which is preliminary data.</text>
</comment>